<protein>
    <recommendedName>
        <fullName evidence="1">Carbohydrate kinase PfkB domain-containing protein</fullName>
    </recommendedName>
</protein>
<dbReference type="GO" id="GO:0006796">
    <property type="term" value="P:phosphate-containing compound metabolic process"/>
    <property type="evidence" value="ECO:0007669"/>
    <property type="project" value="UniProtKB-ARBA"/>
</dbReference>
<dbReference type="Pfam" id="PF00294">
    <property type="entry name" value="PfkB"/>
    <property type="match status" value="1"/>
</dbReference>
<name>A0AAE1A0M9_9GAST</name>
<dbReference type="AlphaFoldDB" id="A0AAE1A0M9"/>
<accession>A0AAE1A0M9</accession>
<evidence type="ECO:0000259" key="1">
    <source>
        <dbReference type="Pfam" id="PF00294"/>
    </source>
</evidence>
<comment type="caution">
    <text evidence="2">The sequence shown here is derived from an EMBL/GenBank/DDBJ whole genome shotgun (WGS) entry which is preliminary data.</text>
</comment>
<gene>
    <name evidence="2" type="ORF">RRG08_013018</name>
</gene>
<dbReference type="InterPro" id="IPR029056">
    <property type="entry name" value="Ribokinase-like"/>
</dbReference>
<dbReference type="InterPro" id="IPR052562">
    <property type="entry name" value="Ketohexokinase-related"/>
</dbReference>
<keyword evidence="3" id="KW-1185">Reference proteome</keyword>
<evidence type="ECO:0000313" key="3">
    <source>
        <dbReference type="Proteomes" id="UP001283361"/>
    </source>
</evidence>
<feature type="domain" description="Carbohydrate kinase PfkB" evidence="1">
    <location>
        <begin position="14"/>
        <end position="306"/>
    </location>
</feature>
<dbReference type="EMBL" id="JAWDGP010002895">
    <property type="protein sequence ID" value="KAK3778747.1"/>
    <property type="molecule type" value="Genomic_DNA"/>
</dbReference>
<organism evidence="2 3">
    <name type="scientific">Elysia crispata</name>
    <name type="common">lettuce slug</name>
    <dbReference type="NCBI Taxonomy" id="231223"/>
    <lineage>
        <taxon>Eukaryota</taxon>
        <taxon>Metazoa</taxon>
        <taxon>Spiralia</taxon>
        <taxon>Lophotrochozoa</taxon>
        <taxon>Mollusca</taxon>
        <taxon>Gastropoda</taxon>
        <taxon>Heterobranchia</taxon>
        <taxon>Euthyneura</taxon>
        <taxon>Panpulmonata</taxon>
        <taxon>Sacoglossa</taxon>
        <taxon>Placobranchoidea</taxon>
        <taxon>Plakobranchidae</taxon>
        <taxon>Elysia</taxon>
    </lineage>
</organism>
<sequence length="319" mass="35056">MDDCFLIDGNKRTLFVGLVCVDVLNLVSKFPEEDAEYRCIDSYKQRGGNASNSSTVFSLLGGAAEFFGILADDTELPFIQNNFEKFGVKFKNSVVKPNKICPRTVVILSLESHSRTTLHTNKGLPELTLDDFSKNISLSSSEYGWIHFEGRDNAHEIARMITYVNEINKNNSTSIFTSLEAEKLRFAPHLDKLDMWKLPDVLFVSKEFARGQGYTCMEQAVTSYFRKVKNGAVVICAWGEMGAAAMSDQSGLVTSPAFPPSEILDTCGAGDTFIAATLFALGRGKALQMAIKFGCKVAGSKCGVQGFNNLKFNNVLAEL</sequence>
<dbReference type="Proteomes" id="UP001283361">
    <property type="component" value="Unassembled WGS sequence"/>
</dbReference>
<dbReference type="InterPro" id="IPR011611">
    <property type="entry name" value="PfkB_dom"/>
</dbReference>
<dbReference type="PANTHER" id="PTHR42774:SF3">
    <property type="entry name" value="KETOHEXOKINASE"/>
    <property type="match status" value="1"/>
</dbReference>
<evidence type="ECO:0000313" key="2">
    <source>
        <dbReference type="EMBL" id="KAK3778747.1"/>
    </source>
</evidence>
<dbReference type="SUPFAM" id="SSF53613">
    <property type="entry name" value="Ribokinase-like"/>
    <property type="match status" value="1"/>
</dbReference>
<reference evidence="2" key="1">
    <citation type="journal article" date="2023" name="G3 (Bethesda)">
        <title>A reference genome for the long-term kleptoplast-retaining sea slug Elysia crispata morphotype clarki.</title>
        <authorList>
            <person name="Eastman K.E."/>
            <person name="Pendleton A.L."/>
            <person name="Shaikh M.A."/>
            <person name="Suttiyut T."/>
            <person name="Ogas R."/>
            <person name="Tomko P."/>
            <person name="Gavelis G."/>
            <person name="Widhalm J.R."/>
            <person name="Wisecaver J.H."/>
        </authorList>
    </citation>
    <scope>NUCLEOTIDE SEQUENCE</scope>
    <source>
        <strain evidence="2">ECLA1</strain>
    </source>
</reference>
<dbReference type="Gene3D" id="3.40.1190.20">
    <property type="match status" value="1"/>
</dbReference>
<proteinExistence type="predicted"/>
<dbReference type="PANTHER" id="PTHR42774">
    <property type="entry name" value="PHOSPHOTRANSFERASE SYSTEM TRANSPORT PROTEIN"/>
    <property type="match status" value="1"/>
</dbReference>